<feature type="region of interest" description="Disordered" evidence="3">
    <location>
        <begin position="47"/>
        <end position="153"/>
    </location>
</feature>
<dbReference type="SUPFAM" id="SSF54160">
    <property type="entry name" value="Chromo domain-like"/>
    <property type="match status" value="1"/>
</dbReference>
<dbReference type="InterPro" id="IPR000953">
    <property type="entry name" value="Chromo/chromo_shadow_dom"/>
</dbReference>
<keyword evidence="2" id="KW-0539">Nucleus</keyword>
<protein>
    <submittedName>
        <fullName evidence="5">Chromo (CHRromatin Organization MOdifier) domain</fullName>
    </submittedName>
</protein>
<dbReference type="OrthoDB" id="5843976at2759"/>
<feature type="compositionally biased region" description="Polar residues" evidence="3">
    <location>
        <begin position="78"/>
        <end position="93"/>
    </location>
</feature>
<dbReference type="InterPro" id="IPR023780">
    <property type="entry name" value="Chromo_domain"/>
</dbReference>
<evidence type="ECO:0000313" key="6">
    <source>
        <dbReference type="Proteomes" id="UP000717585"/>
    </source>
</evidence>
<feature type="compositionally biased region" description="Basic and acidic residues" evidence="3">
    <location>
        <begin position="196"/>
        <end position="225"/>
    </location>
</feature>
<dbReference type="AlphaFoldDB" id="A0A8J6AXX5"/>
<dbReference type="InterPro" id="IPR016197">
    <property type="entry name" value="Chromo-like_dom_sf"/>
</dbReference>
<evidence type="ECO:0000256" key="2">
    <source>
        <dbReference type="ARBA" id="ARBA00023242"/>
    </source>
</evidence>
<evidence type="ECO:0000313" key="5">
    <source>
        <dbReference type="EMBL" id="KAG9389959.1"/>
    </source>
</evidence>
<gene>
    <name evidence="5" type="ORF">J8273_8646</name>
</gene>
<evidence type="ECO:0000259" key="4">
    <source>
        <dbReference type="PROSITE" id="PS50013"/>
    </source>
</evidence>
<proteinExistence type="predicted"/>
<accession>A0A8J6AXX5</accession>
<dbReference type="EMBL" id="JAHDYR010000067">
    <property type="protein sequence ID" value="KAG9389959.1"/>
    <property type="molecule type" value="Genomic_DNA"/>
</dbReference>
<keyword evidence="6" id="KW-1185">Reference proteome</keyword>
<evidence type="ECO:0000256" key="3">
    <source>
        <dbReference type="SAM" id="MobiDB-lite"/>
    </source>
</evidence>
<dbReference type="Pfam" id="PF00385">
    <property type="entry name" value="Chromo"/>
    <property type="match status" value="1"/>
</dbReference>
<comment type="caution">
    <text evidence="5">The sequence shown here is derived from an EMBL/GenBank/DDBJ whole genome shotgun (WGS) entry which is preliminary data.</text>
</comment>
<feature type="compositionally biased region" description="Polar residues" evidence="3">
    <location>
        <begin position="56"/>
        <end position="67"/>
    </location>
</feature>
<dbReference type="Proteomes" id="UP000717585">
    <property type="component" value="Unassembled WGS sequence"/>
</dbReference>
<dbReference type="PROSITE" id="PS00598">
    <property type="entry name" value="CHROMO_1"/>
    <property type="match status" value="1"/>
</dbReference>
<dbReference type="PROSITE" id="PS50013">
    <property type="entry name" value="CHROMO_2"/>
    <property type="match status" value="1"/>
</dbReference>
<dbReference type="SMART" id="SM00298">
    <property type="entry name" value="CHROMO"/>
    <property type="match status" value="1"/>
</dbReference>
<dbReference type="PANTHER" id="PTHR22812">
    <property type="entry name" value="CHROMOBOX PROTEIN"/>
    <property type="match status" value="1"/>
</dbReference>
<evidence type="ECO:0000256" key="1">
    <source>
        <dbReference type="ARBA" id="ARBA00004123"/>
    </source>
</evidence>
<dbReference type="InterPro" id="IPR023779">
    <property type="entry name" value="Chromodomain_CS"/>
</dbReference>
<name>A0A8J6AXX5_9EUKA</name>
<comment type="subcellular location">
    <subcellularLocation>
        <location evidence="1">Nucleus</location>
    </subcellularLocation>
</comment>
<dbReference type="CDD" id="cd00024">
    <property type="entry name" value="CD_CSD"/>
    <property type="match status" value="1"/>
</dbReference>
<reference evidence="5" key="1">
    <citation type="submission" date="2021-05" db="EMBL/GenBank/DDBJ databases">
        <title>A free-living protist that lacks canonical eukaryotic 1 DNA replication and segregation systems.</title>
        <authorList>
            <person name="Salas-Leiva D.E."/>
            <person name="Tromer E.C."/>
            <person name="Curtis B.A."/>
            <person name="Jerlstrom-Hultqvist J."/>
            <person name="Kolisko M."/>
            <person name="Yi Z."/>
            <person name="Salas-Leiva J.S."/>
            <person name="Gallot-Lavallee L."/>
            <person name="Kops G.J.P.L."/>
            <person name="Archibald J.M."/>
            <person name="Simpson A.G.B."/>
            <person name="Roger A.J."/>
        </authorList>
    </citation>
    <scope>NUCLEOTIDE SEQUENCE</scope>
    <source>
        <strain evidence="5">BICM</strain>
    </source>
</reference>
<dbReference type="InterPro" id="IPR051219">
    <property type="entry name" value="Heterochromatin_chromo-domain"/>
</dbReference>
<sequence length="327" mass="37089">MVSIRIFGNNVTHSIVLRSSRRKKKKNGGKVSSMIVKRKPSFLSLIPRRIRPVTQEEGSQDLNTANPCQVDENDAFPTESSVMPEQSPDTTPTAPLPSPGEPDQDPQPDTAELPPADLSEPEESPDQSMQSEQSDVDDFNARGGPVYEVQAVRSSRYSRKWREYEYLIKWKGYPEAENSWEPESNLHPSLAAEQQQLRREREEAERQAKLEEEREEEKKRRAKDASLARAKRIAERAAKQDNASGISVSIRDVTKILGCRRGAEEGSVDLAVVTSKGDQRYWVDSKLLMQHRTELVLEYYQARVAFRRWDSVAEDDEGQDYAVVSGQ</sequence>
<feature type="domain" description="Chromo" evidence="4">
    <location>
        <begin position="147"/>
        <end position="209"/>
    </location>
</feature>
<feature type="region of interest" description="Disordered" evidence="3">
    <location>
        <begin position="190"/>
        <end position="225"/>
    </location>
</feature>
<organism evidence="5 6">
    <name type="scientific">Carpediemonas membranifera</name>
    <dbReference type="NCBI Taxonomy" id="201153"/>
    <lineage>
        <taxon>Eukaryota</taxon>
        <taxon>Metamonada</taxon>
        <taxon>Carpediemonas-like organisms</taxon>
        <taxon>Carpediemonas</taxon>
    </lineage>
</organism>
<dbReference type="Gene3D" id="2.40.50.40">
    <property type="match status" value="1"/>
</dbReference>
<dbReference type="GO" id="GO:0005634">
    <property type="term" value="C:nucleus"/>
    <property type="evidence" value="ECO:0007669"/>
    <property type="project" value="UniProtKB-SubCell"/>
</dbReference>